<feature type="compositionally biased region" description="Basic residues" evidence="1">
    <location>
        <begin position="1"/>
        <end position="11"/>
    </location>
</feature>
<feature type="region of interest" description="Disordered" evidence="1">
    <location>
        <begin position="1"/>
        <end position="82"/>
    </location>
</feature>
<feature type="compositionally biased region" description="Basic residues" evidence="1">
    <location>
        <begin position="57"/>
        <end position="74"/>
    </location>
</feature>
<proteinExistence type="predicted"/>
<keyword evidence="3" id="KW-1185">Reference proteome</keyword>
<comment type="caution">
    <text evidence="2">The sequence shown here is derived from an EMBL/GenBank/DDBJ whole genome shotgun (WGS) entry which is preliminary data.</text>
</comment>
<protein>
    <submittedName>
        <fullName evidence="2">Uncharacterized protein</fullName>
    </submittedName>
</protein>
<sequence>MGKSKNPKRNREKPLEHEDMPRKYRQIMNLEKHKIKKQEKQEQQSLPESVNQAQFKQTKKYKKRKEYLNSKKKKETTSEIKEKKDNITFGETVKEPPKITKLPKKKKELSLLDKSRLQKQREFAIQEYRKLKTRERMQKERKKLNLSLK</sequence>
<evidence type="ECO:0000313" key="2">
    <source>
        <dbReference type="EMBL" id="KAJ3260960.1"/>
    </source>
</evidence>
<dbReference type="EMBL" id="JADGKB010000008">
    <property type="protein sequence ID" value="KAJ3260960.1"/>
    <property type="molecule type" value="Genomic_DNA"/>
</dbReference>
<evidence type="ECO:0000256" key="1">
    <source>
        <dbReference type="SAM" id="MobiDB-lite"/>
    </source>
</evidence>
<evidence type="ECO:0000313" key="3">
    <source>
        <dbReference type="Proteomes" id="UP001210925"/>
    </source>
</evidence>
<organism evidence="2 3">
    <name type="scientific">Boothiomyces macroporosus</name>
    <dbReference type="NCBI Taxonomy" id="261099"/>
    <lineage>
        <taxon>Eukaryota</taxon>
        <taxon>Fungi</taxon>
        <taxon>Fungi incertae sedis</taxon>
        <taxon>Chytridiomycota</taxon>
        <taxon>Chytridiomycota incertae sedis</taxon>
        <taxon>Chytridiomycetes</taxon>
        <taxon>Rhizophydiales</taxon>
        <taxon>Terramycetaceae</taxon>
        <taxon>Boothiomyces</taxon>
    </lineage>
</organism>
<accession>A0AAD5YAH1</accession>
<dbReference type="Proteomes" id="UP001210925">
    <property type="component" value="Unassembled WGS sequence"/>
</dbReference>
<reference evidence="2" key="1">
    <citation type="submission" date="2020-05" db="EMBL/GenBank/DDBJ databases">
        <title>Phylogenomic resolution of chytrid fungi.</title>
        <authorList>
            <person name="Stajich J.E."/>
            <person name="Amses K."/>
            <person name="Simmons R."/>
            <person name="Seto K."/>
            <person name="Myers J."/>
            <person name="Bonds A."/>
            <person name="Quandt C.A."/>
            <person name="Barry K."/>
            <person name="Liu P."/>
            <person name="Grigoriev I."/>
            <person name="Longcore J.E."/>
            <person name="James T.Y."/>
        </authorList>
    </citation>
    <scope>NUCLEOTIDE SEQUENCE</scope>
    <source>
        <strain evidence="2">PLAUS21</strain>
    </source>
</reference>
<name>A0AAD5YAH1_9FUNG</name>
<feature type="compositionally biased region" description="Polar residues" evidence="1">
    <location>
        <begin position="45"/>
        <end position="55"/>
    </location>
</feature>
<dbReference type="AlphaFoldDB" id="A0AAD5YAH1"/>
<gene>
    <name evidence="2" type="ORF">HK103_006915</name>
</gene>
<feature type="compositionally biased region" description="Basic and acidic residues" evidence="1">
    <location>
        <begin position="12"/>
        <end position="22"/>
    </location>
</feature>